<sequence length="98" mass="10979">MNQTYPITNTYPPIRLILVSPPDEAFKTFDLQFDPPNDHFQNARLYFRLCDNPETAINLDADEMVDPSNAAVDLDYEFPDGDVPPGGSTRGKVMENSA</sequence>
<evidence type="ECO:0000313" key="4">
    <source>
        <dbReference type="WBParaSite" id="HNAJ_0000703801-mRNA-1"/>
    </source>
</evidence>
<dbReference type="AlphaFoldDB" id="A0A0R3TIZ7"/>
<reference evidence="2 3" key="2">
    <citation type="submission" date="2018-11" db="EMBL/GenBank/DDBJ databases">
        <authorList>
            <consortium name="Pathogen Informatics"/>
        </authorList>
    </citation>
    <scope>NUCLEOTIDE SEQUENCE [LARGE SCALE GENOMIC DNA]</scope>
</reference>
<organism evidence="4">
    <name type="scientific">Rodentolepis nana</name>
    <name type="common">Dwarf tapeworm</name>
    <name type="synonym">Hymenolepis nana</name>
    <dbReference type="NCBI Taxonomy" id="102285"/>
    <lineage>
        <taxon>Eukaryota</taxon>
        <taxon>Metazoa</taxon>
        <taxon>Spiralia</taxon>
        <taxon>Lophotrochozoa</taxon>
        <taxon>Platyhelminthes</taxon>
        <taxon>Cestoda</taxon>
        <taxon>Eucestoda</taxon>
        <taxon>Cyclophyllidea</taxon>
        <taxon>Hymenolepididae</taxon>
        <taxon>Rodentolepis</taxon>
    </lineage>
</organism>
<dbReference type="EMBL" id="UZAE01009828">
    <property type="protein sequence ID" value="VDO02894.1"/>
    <property type="molecule type" value="Genomic_DNA"/>
</dbReference>
<reference evidence="4" key="1">
    <citation type="submission" date="2017-02" db="UniProtKB">
        <authorList>
            <consortium name="WormBaseParasite"/>
        </authorList>
    </citation>
    <scope>IDENTIFICATION</scope>
</reference>
<gene>
    <name evidence="2" type="ORF">HNAJ_LOCUS7034</name>
</gene>
<protein>
    <submittedName>
        <fullName evidence="4">DP domain-containing protein</fullName>
    </submittedName>
</protein>
<proteinExistence type="predicted"/>
<feature type="region of interest" description="Disordered" evidence="1">
    <location>
        <begin position="76"/>
        <end position="98"/>
    </location>
</feature>
<dbReference type="Proteomes" id="UP000278807">
    <property type="component" value="Unassembled WGS sequence"/>
</dbReference>
<evidence type="ECO:0000313" key="3">
    <source>
        <dbReference type="Proteomes" id="UP000278807"/>
    </source>
</evidence>
<evidence type="ECO:0000256" key="1">
    <source>
        <dbReference type="SAM" id="MobiDB-lite"/>
    </source>
</evidence>
<keyword evidence="3" id="KW-1185">Reference proteome</keyword>
<accession>A0A0R3TIZ7</accession>
<name>A0A0R3TIZ7_RODNA</name>
<dbReference type="WBParaSite" id="HNAJ_0000703801-mRNA-1">
    <property type="protein sequence ID" value="HNAJ_0000703801-mRNA-1"/>
    <property type="gene ID" value="HNAJ_0000703801"/>
</dbReference>
<evidence type="ECO:0000313" key="2">
    <source>
        <dbReference type="EMBL" id="VDO02894.1"/>
    </source>
</evidence>